<evidence type="ECO:0000313" key="2">
    <source>
        <dbReference type="EMBL" id="KAJ7944506.1"/>
    </source>
</evidence>
<organism evidence="2 3">
    <name type="scientific">Quillaja saponaria</name>
    <name type="common">Soap bark tree</name>
    <dbReference type="NCBI Taxonomy" id="32244"/>
    <lineage>
        <taxon>Eukaryota</taxon>
        <taxon>Viridiplantae</taxon>
        <taxon>Streptophyta</taxon>
        <taxon>Embryophyta</taxon>
        <taxon>Tracheophyta</taxon>
        <taxon>Spermatophyta</taxon>
        <taxon>Magnoliopsida</taxon>
        <taxon>eudicotyledons</taxon>
        <taxon>Gunneridae</taxon>
        <taxon>Pentapetalae</taxon>
        <taxon>rosids</taxon>
        <taxon>fabids</taxon>
        <taxon>Fabales</taxon>
        <taxon>Quillajaceae</taxon>
        <taxon>Quillaja</taxon>
    </lineage>
</organism>
<evidence type="ECO:0000313" key="3">
    <source>
        <dbReference type="Proteomes" id="UP001163823"/>
    </source>
</evidence>
<evidence type="ECO:0000256" key="1">
    <source>
        <dbReference type="SAM" id="MobiDB-lite"/>
    </source>
</evidence>
<feature type="compositionally biased region" description="Low complexity" evidence="1">
    <location>
        <begin position="132"/>
        <end position="147"/>
    </location>
</feature>
<name>A0AAD7KSQ7_QUISA</name>
<feature type="region of interest" description="Disordered" evidence="1">
    <location>
        <begin position="127"/>
        <end position="165"/>
    </location>
</feature>
<proteinExistence type="predicted"/>
<dbReference type="PANTHER" id="PTHR33167:SF26">
    <property type="entry name" value="EXPRESSED PROTEIN"/>
    <property type="match status" value="1"/>
</dbReference>
<sequence length="220" mass="25669">MEKLIKPYDREYMRMAMLKQEETFKEQIYELHRLYRIQKILMNSTKSSKHIEQSHERWNFENGATSTTATYLKDARHNKAEKKFDLERPADEYKAESDDDGVLEIIDETEIELTLGPSSYYRPRKKLETPLTSDSGPSFSSSSTGFSYINRTSSRTRQRKDTRREELSGSIIGLVQLQPDSTSRCQNGSQSSNVNIEQQLRQERLKQQPWLFQALSLNVT</sequence>
<dbReference type="KEGG" id="qsa:O6P43_033895"/>
<protein>
    <submittedName>
        <fullName evidence="2">A-kinase anchor protein 9, putative isoform 2</fullName>
    </submittedName>
</protein>
<dbReference type="AlphaFoldDB" id="A0AAD7KSQ7"/>
<comment type="caution">
    <text evidence="2">The sequence shown here is derived from an EMBL/GenBank/DDBJ whole genome shotgun (WGS) entry which is preliminary data.</text>
</comment>
<accession>A0AAD7KSQ7</accession>
<keyword evidence="3" id="KW-1185">Reference proteome</keyword>
<gene>
    <name evidence="2" type="ORF">O6P43_033895</name>
</gene>
<dbReference type="PANTHER" id="PTHR33167">
    <property type="entry name" value="TRANSCRIPTION FACTOR, PUTATIVE (DUF863)-RELATED"/>
    <property type="match status" value="1"/>
</dbReference>
<dbReference type="Proteomes" id="UP001163823">
    <property type="component" value="Chromosome 14"/>
</dbReference>
<dbReference type="EMBL" id="JARAOO010000014">
    <property type="protein sequence ID" value="KAJ7944506.1"/>
    <property type="molecule type" value="Genomic_DNA"/>
</dbReference>
<reference evidence="2" key="1">
    <citation type="journal article" date="2023" name="Science">
        <title>Elucidation of the pathway for biosynthesis of saponin adjuvants from the soapbark tree.</title>
        <authorList>
            <person name="Reed J."/>
            <person name="Orme A."/>
            <person name="El-Demerdash A."/>
            <person name="Owen C."/>
            <person name="Martin L.B.B."/>
            <person name="Misra R.C."/>
            <person name="Kikuchi S."/>
            <person name="Rejzek M."/>
            <person name="Martin A.C."/>
            <person name="Harkess A."/>
            <person name="Leebens-Mack J."/>
            <person name="Louveau T."/>
            <person name="Stephenson M.J."/>
            <person name="Osbourn A."/>
        </authorList>
    </citation>
    <scope>NUCLEOTIDE SEQUENCE</scope>
    <source>
        <strain evidence="2">S10</strain>
    </source>
</reference>